<evidence type="ECO:0000256" key="2">
    <source>
        <dbReference type="ARBA" id="ARBA00006228"/>
    </source>
</evidence>
<dbReference type="RefSeq" id="WP_324669992.1">
    <property type="nucleotide sequence ID" value="NZ_CP141614.1"/>
</dbReference>
<keyword evidence="5 8" id="KW-0812">Transmembrane</keyword>
<evidence type="ECO:0000256" key="1">
    <source>
        <dbReference type="ARBA" id="ARBA00004651"/>
    </source>
</evidence>
<proteinExistence type="inferred from homology"/>
<evidence type="ECO:0000313" key="9">
    <source>
        <dbReference type="EMBL" id="WRP15586.1"/>
    </source>
</evidence>
<dbReference type="InterPro" id="IPR002758">
    <property type="entry name" value="Cation_antiport_E"/>
</dbReference>
<evidence type="ECO:0000256" key="3">
    <source>
        <dbReference type="ARBA" id="ARBA00022449"/>
    </source>
</evidence>
<name>A0ABZ1BST2_9FIRM</name>
<keyword evidence="7 8" id="KW-0472">Membrane</keyword>
<dbReference type="PIRSF" id="PIRSF019239">
    <property type="entry name" value="MrpE"/>
    <property type="match status" value="1"/>
</dbReference>
<keyword evidence="3" id="KW-0813">Transport</keyword>
<comment type="subcellular location">
    <subcellularLocation>
        <location evidence="1">Cell membrane</location>
        <topology evidence="1">Multi-pass membrane protein</topology>
    </subcellularLocation>
</comment>
<evidence type="ECO:0000256" key="6">
    <source>
        <dbReference type="ARBA" id="ARBA00022989"/>
    </source>
</evidence>
<dbReference type="Proteomes" id="UP001333102">
    <property type="component" value="Chromosome"/>
</dbReference>
<evidence type="ECO:0000256" key="8">
    <source>
        <dbReference type="SAM" id="Phobius"/>
    </source>
</evidence>
<dbReference type="PANTHER" id="PTHR34584">
    <property type="entry name" value="NA(+)/H(+) ANTIPORTER SUBUNIT E1"/>
    <property type="match status" value="1"/>
</dbReference>
<dbReference type="PANTHER" id="PTHR34584:SF1">
    <property type="entry name" value="NA(+)_H(+) ANTIPORTER SUBUNIT E1"/>
    <property type="match status" value="1"/>
</dbReference>
<dbReference type="EMBL" id="CP141614">
    <property type="protein sequence ID" value="WRP15586.1"/>
    <property type="molecule type" value="Genomic_DNA"/>
</dbReference>
<protein>
    <submittedName>
        <fullName evidence="9">Na+/H+ antiporter subunit E</fullName>
    </submittedName>
</protein>
<evidence type="ECO:0000256" key="5">
    <source>
        <dbReference type="ARBA" id="ARBA00022692"/>
    </source>
</evidence>
<accession>A0ABZ1BST2</accession>
<dbReference type="Pfam" id="PF01899">
    <property type="entry name" value="MNHE"/>
    <property type="match status" value="1"/>
</dbReference>
<keyword evidence="6 8" id="KW-1133">Transmembrane helix</keyword>
<keyword evidence="10" id="KW-1185">Reference proteome</keyword>
<organism evidence="9 10">
    <name type="scientific">Geochorda subterranea</name>
    <dbReference type="NCBI Taxonomy" id="3109564"/>
    <lineage>
        <taxon>Bacteria</taxon>
        <taxon>Bacillati</taxon>
        <taxon>Bacillota</taxon>
        <taxon>Limnochordia</taxon>
        <taxon>Limnochordales</taxon>
        <taxon>Geochordaceae</taxon>
        <taxon>Geochorda</taxon>
    </lineage>
</organism>
<gene>
    <name evidence="9" type="ORF">VLY81_05335</name>
</gene>
<evidence type="ECO:0000256" key="4">
    <source>
        <dbReference type="ARBA" id="ARBA00022475"/>
    </source>
</evidence>
<feature type="transmembrane region" description="Helical" evidence="8">
    <location>
        <begin position="27"/>
        <end position="43"/>
    </location>
</feature>
<keyword evidence="4" id="KW-1003">Cell membrane</keyword>
<keyword evidence="3" id="KW-0050">Antiport</keyword>
<evidence type="ECO:0000313" key="10">
    <source>
        <dbReference type="Proteomes" id="UP001333102"/>
    </source>
</evidence>
<reference evidence="10" key="1">
    <citation type="submission" date="2023-12" db="EMBL/GenBank/DDBJ databases">
        <title>Novel isolates from deep terrestrial aquifers shed light on the physiology and ecology of the class Limnochordia.</title>
        <authorList>
            <person name="Karnachuk O.V."/>
            <person name="Lukina A.P."/>
            <person name="Avakyan M.R."/>
            <person name="Kadnikov V."/>
            <person name="Begmatov S."/>
            <person name="Beletsky A.V."/>
            <person name="Mardanov A.V."/>
            <person name="Ravin N.V."/>
        </authorList>
    </citation>
    <scope>NUCLEOTIDE SEQUENCE [LARGE SCALE GENOMIC DNA]</scope>
    <source>
        <strain evidence="10">LN</strain>
    </source>
</reference>
<sequence>MRATLVVLVALVWTALQGPITFRSVLGGAILAAAIAALVHVSGRGDLSLRRVGVAARLAWRFLVEMNRSALIVASAIWHPRGRISPGIVELPTRLKSDGAVTLLANLITMTPGTMTVEVTPQQDRLFVFALDARQPERVREEIRGAFARTIEELTR</sequence>
<evidence type="ECO:0000256" key="7">
    <source>
        <dbReference type="ARBA" id="ARBA00023136"/>
    </source>
</evidence>
<comment type="similarity">
    <text evidence="2">Belongs to the CPA3 antiporters (TC 2.A.63) subunit E family.</text>
</comment>